<organism evidence="1 2">
    <name type="scientific">Bonamia ostreae</name>
    <dbReference type="NCBI Taxonomy" id="126728"/>
    <lineage>
        <taxon>Eukaryota</taxon>
        <taxon>Sar</taxon>
        <taxon>Rhizaria</taxon>
        <taxon>Endomyxa</taxon>
        <taxon>Ascetosporea</taxon>
        <taxon>Haplosporida</taxon>
        <taxon>Bonamia</taxon>
    </lineage>
</organism>
<comment type="caution">
    <text evidence="1">The sequence shown here is derived from an EMBL/GenBank/DDBJ whole genome shotgun (WGS) entry which is preliminary data.</text>
</comment>
<dbReference type="SUPFAM" id="SSF52047">
    <property type="entry name" value="RNI-like"/>
    <property type="match status" value="1"/>
</dbReference>
<sequence>MSGKDKTEEENLKEIEAKRLFKMIPVTRLLPYFSTTEILNLSQLSKKWKKQASTHFNKVRYLDLSEFWVLLGNIDISLFVPFCEKFESVQILNFSYCNYLTDNDFLT</sequence>
<accession>A0ABV2ANL1</accession>
<dbReference type="Proteomes" id="UP001439008">
    <property type="component" value="Unassembled WGS sequence"/>
</dbReference>
<evidence type="ECO:0000313" key="2">
    <source>
        <dbReference type="Proteomes" id="UP001439008"/>
    </source>
</evidence>
<proteinExistence type="predicted"/>
<feature type="non-terminal residue" evidence="1">
    <location>
        <position position="107"/>
    </location>
</feature>
<protein>
    <recommendedName>
        <fullName evidence="3">F-box domain-containing protein</fullName>
    </recommendedName>
</protein>
<keyword evidence="2" id="KW-1185">Reference proteome</keyword>
<gene>
    <name evidence="1" type="ORF">MHBO_002815</name>
</gene>
<name>A0ABV2ANL1_9EUKA</name>
<dbReference type="EMBL" id="JBDODL010001201">
    <property type="protein sequence ID" value="MES1921261.1"/>
    <property type="molecule type" value="Genomic_DNA"/>
</dbReference>
<reference evidence="1 2" key="1">
    <citation type="journal article" date="2024" name="BMC Biol.">
        <title>Comparative genomics of Ascetosporea gives new insight into the evolutionary basis for animal parasitism in Rhizaria.</title>
        <authorList>
            <person name="Hiltunen Thoren M."/>
            <person name="Onut-Brannstrom I."/>
            <person name="Alfjorden A."/>
            <person name="Peckova H."/>
            <person name="Swords F."/>
            <person name="Hooper C."/>
            <person name="Holzer A.S."/>
            <person name="Bass D."/>
            <person name="Burki F."/>
        </authorList>
    </citation>
    <scope>NUCLEOTIDE SEQUENCE [LARGE SCALE GENOMIC DNA]</scope>
    <source>
        <strain evidence="1">20-A016</strain>
    </source>
</reference>
<evidence type="ECO:0000313" key="1">
    <source>
        <dbReference type="EMBL" id="MES1921261.1"/>
    </source>
</evidence>
<evidence type="ECO:0008006" key="3">
    <source>
        <dbReference type="Google" id="ProtNLM"/>
    </source>
</evidence>